<dbReference type="OrthoDB" id="435038at2759"/>
<dbReference type="InterPro" id="IPR051265">
    <property type="entry name" value="HIBADH-related_NP60_sf"/>
</dbReference>
<gene>
    <name evidence="7" type="ORF">EXIGLDRAFT_742185</name>
    <name evidence="6" type="ORF">EXIGLDRAFT_742389</name>
    <name evidence="5" type="ORF">EXIGLDRAFT_743070</name>
</gene>
<evidence type="ECO:0000259" key="4">
    <source>
        <dbReference type="Pfam" id="PF14833"/>
    </source>
</evidence>
<evidence type="ECO:0000256" key="2">
    <source>
        <dbReference type="SAM" id="MobiDB-lite"/>
    </source>
</evidence>
<sequence>MTAHLPRTQSGSVAMSNDVPYSRPASPHQRPPQIGFAGLGSMGYEMATNLALHPHAHPGGTIPPVLVWNRTRAKAEKLVHTVGQGKARIAKDLEQLVTECDVILTSFASDAVVQDVYNQFFAVLKASQTPLTRSKIFVETSTIYPAVAGELDKLASQIPHIHFLSCPVTGAPAAAKSRNLIIFLAGNYLAKKEVAYLLIPSIGRKAVDLGGNVEKAATFKLIGNAFILGQLELMSEAMTLAEKTGVGAENFVEYVKEIFPAPPLLYYAPKLLNDEFDGTKGFAIDGGVKDASHIRRLTGEHNCPMPVIDIAHQHLLTARSVHLGRQIRGDDTFDVLDWSAIVAGSRLAAGLDPFDSSKKSARVVKED</sequence>
<keyword evidence="8" id="KW-1185">Reference proteome</keyword>
<dbReference type="GO" id="GO:0051287">
    <property type="term" value="F:NAD binding"/>
    <property type="evidence" value="ECO:0007669"/>
    <property type="project" value="InterPro"/>
</dbReference>
<dbReference type="EMBL" id="KV426336">
    <property type="protein sequence ID" value="KZV82260.1"/>
    <property type="molecule type" value="Genomic_DNA"/>
</dbReference>
<dbReference type="EMBL" id="KV426281">
    <property type="protein sequence ID" value="KZV83276.1"/>
    <property type="molecule type" value="Genomic_DNA"/>
</dbReference>
<evidence type="ECO:0000256" key="1">
    <source>
        <dbReference type="ARBA" id="ARBA00007598"/>
    </source>
</evidence>
<evidence type="ECO:0000313" key="8">
    <source>
        <dbReference type="Proteomes" id="UP000077266"/>
    </source>
</evidence>
<evidence type="ECO:0000259" key="3">
    <source>
        <dbReference type="Pfam" id="PF03446"/>
    </source>
</evidence>
<evidence type="ECO:0000313" key="6">
    <source>
        <dbReference type="EMBL" id="KZV82260.1"/>
    </source>
</evidence>
<evidence type="ECO:0000313" key="7">
    <source>
        <dbReference type="EMBL" id="KZV83276.1"/>
    </source>
</evidence>
<name>A0A165B1X5_EXIGL</name>
<dbReference type="Gene3D" id="3.40.50.720">
    <property type="entry name" value="NAD(P)-binding Rossmann-like Domain"/>
    <property type="match status" value="1"/>
</dbReference>
<dbReference type="InterPro" id="IPR006115">
    <property type="entry name" value="6PGDH_NADP-bd"/>
</dbReference>
<organism evidence="5 8">
    <name type="scientific">Exidia glandulosa HHB12029</name>
    <dbReference type="NCBI Taxonomy" id="1314781"/>
    <lineage>
        <taxon>Eukaryota</taxon>
        <taxon>Fungi</taxon>
        <taxon>Dikarya</taxon>
        <taxon>Basidiomycota</taxon>
        <taxon>Agaricomycotina</taxon>
        <taxon>Agaricomycetes</taxon>
        <taxon>Auriculariales</taxon>
        <taxon>Exidiaceae</taxon>
        <taxon>Exidia</taxon>
    </lineage>
</organism>
<dbReference type="PANTHER" id="PTHR43580">
    <property type="entry name" value="OXIDOREDUCTASE GLYR1-RELATED"/>
    <property type="match status" value="1"/>
</dbReference>
<dbReference type="PANTHER" id="PTHR43580:SF8">
    <property type="entry name" value="6-PHOSPHOGLUCONATE DEHYDROGENASE NADP-BINDING DOMAIN-CONTAINING PROTEIN-RELATED"/>
    <property type="match status" value="1"/>
</dbReference>
<dbReference type="EMBL" id="KV426579">
    <property type="protein sequence ID" value="KZV79675.1"/>
    <property type="molecule type" value="Genomic_DNA"/>
</dbReference>
<evidence type="ECO:0000313" key="5">
    <source>
        <dbReference type="EMBL" id="KZV79675.1"/>
    </source>
</evidence>
<dbReference type="InterPro" id="IPR008927">
    <property type="entry name" value="6-PGluconate_DH-like_C_sf"/>
</dbReference>
<dbReference type="InterPro" id="IPR029154">
    <property type="entry name" value="HIBADH-like_NADP-bd"/>
</dbReference>
<protein>
    <submittedName>
        <fullName evidence="5">NAD(P)-binding protein</fullName>
    </submittedName>
</protein>
<dbReference type="InterPro" id="IPR036291">
    <property type="entry name" value="NAD(P)-bd_dom_sf"/>
</dbReference>
<feature type="domain" description="3-hydroxyisobutyrate dehydrogenase-like NAD-binding" evidence="4">
    <location>
        <begin position="216"/>
        <end position="322"/>
    </location>
</feature>
<dbReference type="Pfam" id="PF03446">
    <property type="entry name" value="NAD_binding_2"/>
    <property type="match status" value="1"/>
</dbReference>
<comment type="similarity">
    <text evidence="1">Belongs to the HIBADH-related family. NP60 subfamily.</text>
</comment>
<proteinExistence type="inferred from homology"/>
<dbReference type="AlphaFoldDB" id="A0A165B1X5"/>
<dbReference type="SUPFAM" id="SSF48179">
    <property type="entry name" value="6-phosphogluconate dehydrogenase C-terminal domain-like"/>
    <property type="match status" value="1"/>
</dbReference>
<dbReference type="Proteomes" id="UP000077266">
    <property type="component" value="Unassembled WGS sequence"/>
</dbReference>
<dbReference type="GO" id="GO:0050661">
    <property type="term" value="F:NADP binding"/>
    <property type="evidence" value="ECO:0007669"/>
    <property type="project" value="InterPro"/>
</dbReference>
<accession>A0A165B1X5</accession>
<feature type="region of interest" description="Disordered" evidence="2">
    <location>
        <begin position="1"/>
        <end position="34"/>
    </location>
</feature>
<dbReference type="SUPFAM" id="SSF51735">
    <property type="entry name" value="NAD(P)-binding Rossmann-fold domains"/>
    <property type="match status" value="1"/>
</dbReference>
<reference evidence="5 8" key="1">
    <citation type="journal article" date="2016" name="Mol. Biol. Evol.">
        <title>Comparative Genomics of Early-Diverging Mushroom-Forming Fungi Provides Insights into the Origins of Lignocellulose Decay Capabilities.</title>
        <authorList>
            <person name="Nagy L.G."/>
            <person name="Riley R."/>
            <person name="Tritt A."/>
            <person name="Adam C."/>
            <person name="Daum C."/>
            <person name="Floudas D."/>
            <person name="Sun H."/>
            <person name="Yadav J.S."/>
            <person name="Pangilinan J."/>
            <person name="Larsson K.H."/>
            <person name="Matsuura K."/>
            <person name="Barry K."/>
            <person name="Labutti K."/>
            <person name="Kuo R."/>
            <person name="Ohm R.A."/>
            <person name="Bhattacharya S.S."/>
            <person name="Shirouzu T."/>
            <person name="Yoshinaga Y."/>
            <person name="Martin F.M."/>
            <person name="Grigoriev I.V."/>
            <person name="Hibbett D.S."/>
        </authorList>
    </citation>
    <scope>NUCLEOTIDE SEQUENCE [LARGE SCALE GENOMIC DNA]</scope>
    <source>
        <strain evidence="5 8">HHB12029</strain>
    </source>
</reference>
<dbReference type="InterPro" id="IPR013328">
    <property type="entry name" value="6PGD_dom2"/>
</dbReference>
<dbReference type="Pfam" id="PF14833">
    <property type="entry name" value="NAD_binding_11"/>
    <property type="match status" value="1"/>
</dbReference>
<dbReference type="Gene3D" id="1.10.1040.10">
    <property type="entry name" value="N-(1-d-carboxylethyl)-l-norvaline Dehydrogenase, domain 2"/>
    <property type="match status" value="1"/>
</dbReference>
<feature type="domain" description="6-phosphogluconate dehydrogenase NADP-binding" evidence="3">
    <location>
        <begin position="33"/>
        <end position="198"/>
    </location>
</feature>
<dbReference type="STRING" id="1314781.A0A165B1X5"/>